<dbReference type="InterPro" id="IPR005069">
    <property type="entry name" value="Nucl-diP-sugar_transferase"/>
</dbReference>
<organism evidence="2 3">
    <name type="scientific">Chrysochromulina tobinii</name>
    <dbReference type="NCBI Taxonomy" id="1460289"/>
    <lineage>
        <taxon>Eukaryota</taxon>
        <taxon>Haptista</taxon>
        <taxon>Haptophyta</taxon>
        <taxon>Prymnesiophyceae</taxon>
        <taxon>Prymnesiales</taxon>
        <taxon>Chrysochromulinaceae</taxon>
        <taxon>Chrysochromulina</taxon>
    </lineage>
</organism>
<evidence type="ECO:0000313" key="2">
    <source>
        <dbReference type="EMBL" id="KOO30981.1"/>
    </source>
</evidence>
<dbReference type="GO" id="GO:0052636">
    <property type="term" value="F:arabinosyltransferase activity"/>
    <property type="evidence" value="ECO:0007669"/>
    <property type="project" value="TreeGrafter"/>
</dbReference>
<keyword evidence="2" id="KW-0808">Transferase</keyword>
<dbReference type="PANTHER" id="PTHR46936">
    <property type="entry name" value="ARABINOSYLTRANSFERASE XEG113"/>
    <property type="match status" value="1"/>
</dbReference>
<keyword evidence="3" id="KW-1185">Reference proteome</keyword>
<dbReference type="OrthoDB" id="540503at2759"/>
<reference evidence="3" key="1">
    <citation type="journal article" date="2015" name="PLoS Genet.">
        <title>Genome Sequence and Transcriptome Analyses of Chrysochromulina tobin: Metabolic Tools for Enhanced Algal Fitness in the Prominent Order Prymnesiales (Haptophyceae).</title>
        <authorList>
            <person name="Hovde B.T."/>
            <person name="Deodato C.R."/>
            <person name="Hunsperger H.M."/>
            <person name="Ryken S.A."/>
            <person name="Yost W."/>
            <person name="Jha R.K."/>
            <person name="Patterson J."/>
            <person name="Monnat R.J. Jr."/>
            <person name="Barlow S.B."/>
            <person name="Starkenburg S.R."/>
            <person name="Cattolico R.A."/>
        </authorList>
    </citation>
    <scope>NUCLEOTIDE SEQUENCE</scope>
    <source>
        <strain evidence="3">CCMP291</strain>
    </source>
</reference>
<dbReference type="InterPro" id="IPR053250">
    <property type="entry name" value="Glycosyltransferase_77"/>
</dbReference>
<evidence type="ECO:0000313" key="3">
    <source>
        <dbReference type="Proteomes" id="UP000037460"/>
    </source>
</evidence>
<dbReference type="AlphaFoldDB" id="A0A0M0JWG4"/>
<dbReference type="Proteomes" id="UP000037460">
    <property type="component" value="Unassembled WGS sequence"/>
</dbReference>
<dbReference type="EMBL" id="JWZX01002108">
    <property type="protein sequence ID" value="KOO30981.1"/>
    <property type="molecule type" value="Genomic_DNA"/>
</dbReference>
<dbReference type="PANTHER" id="PTHR46936:SF1">
    <property type="entry name" value="ARABINOSYLTRANSFERASE XEG113"/>
    <property type="match status" value="1"/>
</dbReference>
<name>A0A0M0JWG4_9EUKA</name>
<protein>
    <submittedName>
        <fullName evidence="2">Glycosyltransferase family 77 protein</fullName>
    </submittedName>
</protein>
<dbReference type="Pfam" id="PF03407">
    <property type="entry name" value="Nucleotid_trans"/>
    <property type="match status" value="1"/>
</dbReference>
<proteinExistence type="predicted"/>
<dbReference type="GO" id="GO:0005794">
    <property type="term" value="C:Golgi apparatus"/>
    <property type="evidence" value="ECO:0007669"/>
    <property type="project" value="TreeGrafter"/>
</dbReference>
<evidence type="ECO:0000259" key="1">
    <source>
        <dbReference type="Pfam" id="PF03407"/>
    </source>
</evidence>
<gene>
    <name evidence="2" type="ORF">Ctob_013272</name>
</gene>
<comment type="caution">
    <text evidence="2">The sequence shown here is derived from an EMBL/GenBank/DDBJ whole genome shotgun (WGS) entry which is preliminary data.</text>
</comment>
<sequence length="581" mass="63598">MHAHGEKLLAQCSRSLREEEISQYWDMGKCKGHRVSVALPPEISRLPRGSDLLVTFSTGSVATMAHNWVAALAKAGVREGVIIGALDQKMQDECTKRSLPCVPVIGDQSTTRDLKKCKSGNIRSCPSQYPKMSILKVGFYRELLSSGFNVLACDADAIFMADPRPFLRTHPWTLADMAVATDCIDVPGDAQRALLHCDFNTGLVYMRGNEAVLNFTEAWREKVANAKEERIRDQAAFNMITKATPGLATYRDSDGKEVPRVYVACRGSGGGTPLLLGVLPLNRFLNGHTFFVQHVHTLPQAEPPISVHMTYQFAEGAAFAYGKRQRLREAGLWFVDDADYFGGGKYLAVSTKGATLPPVSFSPTADSRDAIKQHLAEHAHRLAVLRSLLGIAKALGRRLVLPRMLCYCDYMWKEMRACRVGGAESMRLPFDCPMDHVLDTPLFFENNLGVEVREPGFLSDPRVPSSVSGSVAQASMPAGTALNDVQVRTALARFADAAVLVLDEADGRFCGFADAAAHAAFAAESERVLTYERVPFCTMEGSDNAPLYSRCCMPWHEGEKFFPCQYGFGKPKALPACAAGA</sequence>
<accession>A0A0M0JWG4</accession>
<feature type="domain" description="Nucleotide-diphospho-sugar transferase" evidence="1">
    <location>
        <begin position="80"/>
        <end position="313"/>
    </location>
</feature>